<evidence type="ECO:0000256" key="2">
    <source>
        <dbReference type="ARBA" id="ARBA00022777"/>
    </source>
</evidence>
<name>A0ABS7J9T0_9SPHN</name>
<evidence type="ECO:0000256" key="1">
    <source>
        <dbReference type="ARBA" id="ARBA00022679"/>
    </source>
</evidence>
<dbReference type="Pfam" id="PF07730">
    <property type="entry name" value="HisKA_3"/>
    <property type="match status" value="1"/>
</dbReference>
<evidence type="ECO:0000259" key="4">
    <source>
        <dbReference type="Pfam" id="PF02518"/>
    </source>
</evidence>
<dbReference type="InterPro" id="IPR036890">
    <property type="entry name" value="HATPase_C_sf"/>
</dbReference>
<feature type="domain" description="Signal transduction histidine kinase subgroup 3 dimerisation and phosphoacceptor" evidence="5">
    <location>
        <begin position="164"/>
        <end position="228"/>
    </location>
</feature>
<organism evidence="6 7">
    <name type="scientific">Qipengyuania qiaonensis</name>
    <dbReference type="NCBI Taxonomy" id="2867240"/>
    <lineage>
        <taxon>Bacteria</taxon>
        <taxon>Pseudomonadati</taxon>
        <taxon>Pseudomonadota</taxon>
        <taxon>Alphaproteobacteria</taxon>
        <taxon>Sphingomonadales</taxon>
        <taxon>Erythrobacteraceae</taxon>
        <taxon>Qipengyuania</taxon>
    </lineage>
</organism>
<evidence type="ECO:0000256" key="3">
    <source>
        <dbReference type="ARBA" id="ARBA00023012"/>
    </source>
</evidence>
<comment type="caution">
    <text evidence="6">The sequence shown here is derived from an EMBL/GenBank/DDBJ whole genome shotgun (WGS) entry which is preliminary data.</text>
</comment>
<evidence type="ECO:0000313" key="6">
    <source>
        <dbReference type="EMBL" id="MBX7484087.1"/>
    </source>
</evidence>
<proteinExistence type="predicted"/>
<dbReference type="CDD" id="cd16917">
    <property type="entry name" value="HATPase_UhpB-NarQ-NarX-like"/>
    <property type="match status" value="1"/>
</dbReference>
<dbReference type="InterPro" id="IPR011712">
    <property type="entry name" value="Sig_transdc_His_kin_sub3_dim/P"/>
</dbReference>
<dbReference type="RefSeq" id="WP_221560496.1">
    <property type="nucleotide sequence ID" value="NZ_JAIGNO010000020.1"/>
</dbReference>
<dbReference type="PANTHER" id="PTHR24421:SF58">
    <property type="entry name" value="SIGNAL TRANSDUCTION HISTIDINE-PROTEIN KINASE_PHOSPHATASE UHPB"/>
    <property type="match status" value="1"/>
</dbReference>
<evidence type="ECO:0008006" key="8">
    <source>
        <dbReference type="Google" id="ProtNLM"/>
    </source>
</evidence>
<dbReference type="InterPro" id="IPR050482">
    <property type="entry name" value="Sensor_HK_TwoCompSys"/>
</dbReference>
<dbReference type="PANTHER" id="PTHR24421">
    <property type="entry name" value="NITRATE/NITRITE SENSOR PROTEIN NARX-RELATED"/>
    <property type="match status" value="1"/>
</dbReference>
<dbReference type="Proteomes" id="UP000755104">
    <property type="component" value="Unassembled WGS sequence"/>
</dbReference>
<dbReference type="Pfam" id="PF02518">
    <property type="entry name" value="HATPase_c"/>
    <property type="match status" value="1"/>
</dbReference>
<keyword evidence="2" id="KW-0418">Kinase</keyword>
<keyword evidence="3" id="KW-0902">Two-component regulatory system</keyword>
<keyword evidence="1" id="KW-0808">Transferase</keyword>
<reference evidence="6 7" key="1">
    <citation type="submission" date="2021-08" db="EMBL/GenBank/DDBJ databases">
        <title>Comparative Genomics Analysis of the Genus Qipengyuania Reveals Extensive Genetic Diversity and Metabolic Versatility, Including the Description of Fifteen Novel Species.</title>
        <authorList>
            <person name="Liu Y."/>
        </authorList>
    </citation>
    <scope>NUCLEOTIDE SEQUENCE [LARGE SCALE GENOMIC DNA]</scope>
    <source>
        <strain evidence="6 7">6D47A</strain>
    </source>
</reference>
<dbReference type="InterPro" id="IPR003594">
    <property type="entry name" value="HATPase_dom"/>
</dbReference>
<evidence type="ECO:0000259" key="5">
    <source>
        <dbReference type="Pfam" id="PF07730"/>
    </source>
</evidence>
<dbReference type="SUPFAM" id="SSF55874">
    <property type="entry name" value="ATPase domain of HSP90 chaperone/DNA topoisomerase II/histidine kinase"/>
    <property type="match status" value="1"/>
</dbReference>
<gene>
    <name evidence="6" type="ORF">K3174_16275</name>
</gene>
<keyword evidence="7" id="KW-1185">Reference proteome</keyword>
<dbReference type="EMBL" id="JAIGNO010000020">
    <property type="protein sequence ID" value="MBX7484087.1"/>
    <property type="molecule type" value="Genomic_DNA"/>
</dbReference>
<feature type="domain" description="Histidine kinase/HSP90-like ATPase" evidence="4">
    <location>
        <begin position="268"/>
        <end position="367"/>
    </location>
</feature>
<accession>A0ABS7J9T0</accession>
<dbReference type="Gene3D" id="1.20.5.1930">
    <property type="match status" value="1"/>
</dbReference>
<dbReference type="Gene3D" id="3.30.565.10">
    <property type="entry name" value="Histidine kinase-like ATPase, C-terminal domain"/>
    <property type="match status" value="1"/>
</dbReference>
<protein>
    <recommendedName>
        <fullName evidence="8">Signal transduction histidine kinase subgroup 3 dimerisation and phosphoacceptor domain-containing protein</fullName>
    </recommendedName>
</protein>
<evidence type="ECO:0000313" key="7">
    <source>
        <dbReference type="Proteomes" id="UP000755104"/>
    </source>
</evidence>
<sequence>MPSELSSLPTQIETIAELRTLYRAAEARAARMRLLSVTGSELAKAHSESIDTVLADCATRLAFFLGRRSAVVTTKQQSDAMAIPAPGPDGTDAGWITIDGIHSLGHITDEEDREAVRLQLELMGTTIDRIRRERERSHLLATLGEREKRLETLVRRIFGAQEDERRRVSQELHDSFAQTATALARMLEGADGERSGDLPASERARLAEIAREMVRELRVVIGGLRPTLLDDLGLEAALQALSDRLQGDGYEVHICLPSADARLPAPVESALFRVAQEAVTNIRKHAGGPCPVFIELLPARADQAGRLRIEDHGKGAPALSFARNPIASGDHIGIEVMAERMSAVGGRLEWVAGKDYGVTVTAWLPQRPAE</sequence>